<name>A0A644VRQ8_9ZZZZ</name>
<comment type="caution">
    <text evidence="2">The sequence shown here is derived from an EMBL/GenBank/DDBJ whole genome shotgun (WGS) entry which is preliminary data.</text>
</comment>
<feature type="compositionally biased region" description="Basic and acidic residues" evidence="1">
    <location>
        <begin position="106"/>
        <end position="118"/>
    </location>
</feature>
<feature type="region of interest" description="Disordered" evidence="1">
    <location>
        <begin position="1"/>
        <end position="28"/>
    </location>
</feature>
<organism evidence="2">
    <name type="scientific">bioreactor metagenome</name>
    <dbReference type="NCBI Taxonomy" id="1076179"/>
    <lineage>
        <taxon>unclassified sequences</taxon>
        <taxon>metagenomes</taxon>
        <taxon>ecological metagenomes</taxon>
    </lineage>
</organism>
<dbReference type="AlphaFoldDB" id="A0A644VRQ8"/>
<protein>
    <recommendedName>
        <fullName evidence="3">SprA-related family protein</fullName>
    </recommendedName>
</protein>
<gene>
    <name evidence="2" type="ORF">SDC9_40028</name>
</gene>
<feature type="region of interest" description="Disordered" evidence="1">
    <location>
        <begin position="74"/>
        <end position="118"/>
    </location>
</feature>
<dbReference type="Pfam" id="PF12118">
    <property type="entry name" value="SprA-related"/>
    <property type="match status" value="1"/>
</dbReference>
<dbReference type="EMBL" id="VSSQ01000407">
    <property type="protein sequence ID" value="MPL93880.1"/>
    <property type="molecule type" value="Genomic_DNA"/>
</dbReference>
<accession>A0A644VRQ8</accession>
<dbReference type="InterPro" id="IPR021973">
    <property type="entry name" value="SprA-related"/>
</dbReference>
<proteinExistence type="predicted"/>
<reference evidence="2" key="1">
    <citation type="submission" date="2019-08" db="EMBL/GenBank/DDBJ databases">
        <authorList>
            <person name="Kucharzyk K."/>
            <person name="Murdoch R.W."/>
            <person name="Higgins S."/>
            <person name="Loffler F."/>
        </authorList>
    </citation>
    <scope>NUCLEOTIDE SEQUENCE</scope>
</reference>
<feature type="region of interest" description="Disordered" evidence="1">
    <location>
        <begin position="228"/>
        <end position="247"/>
    </location>
</feature>
<sequence length="247" mass="25826">MSGIGAVSPVNSIQIAAPVASQTRREGLRRAEQEVLRQEMALRNSGDVTSTVYHFSRGPDGRPYITGATVTVRTTSEEEAGGNVPASGKDRGPAVRKGRSESTGAEEGKKNAAGEEAAAETRLKAIERDVIAHEAAHMAVGGQYAGPVSYSYATGPDGRRYITGGEVSISAPEGKTPEETILIMEQVKRAALAPGSPSPQDLRVAAAASAAQMRARAEMAKQDAVRAYSGAKTGNFGRRDTELSLTA</sequence>
<evidence type="ECO:0008006" key="3">
    <source>
        <dbReference type="Google" id="ProtNLM"/>
    </source>
</evidence>
<feature type="compositionally biased region" description="Basic and acidic residues" evidence="1">
    <location>
        <begin position="237"/>
        <end position="247"/>
    </location>
</feature>
<evidence type="ECO:0000256" key="1">
    <source>
        <dbReference type="SAM" id="MobiDB-lite"/>
    </source>
</evidence>
<evidence type="ECO:0000313" key="2">
    <source>
        <dbReference type="EMBL" id="MPL93880.1"/>
    </source>
</evidence>